<dbReference type="PANTHER" id="PTHR43201">
    <property type="entry name" value="ACYL-COA SYNTHETASE"/>
    <property type="match status" value="1"/>
</dbReference>
<dbReference type="EMBL" id="ML994665">
    <property type="protein sequence ID" value="KAF2179605.1"/>
    <property type="molecule type" value="Genomic_DNA"/>
</dbReference>
<dbReference type="PROSITE" id="PS50075">
    <property type="entry name" value="CARRIER"/>
    <property type="match status" value="1"/>
</dbReference>
<feature type="transmembrane region" description="Helical" evidence="4">
    <location>
        <begin position="914"/>
        <end position="939"/>
    </location>
</feature>
<feature type="transmembrane region" description="Helical" evidence="4">
    <location>
        <begin position="1535"/>
        <end position="1558"/>
    </location>
</feature>
<dbReference type="SUPFAM" id="SSF56801">
    <property type="entry name" value="Acetyl-CoA synthetase-like"/>
    <property type="match status" value="1"/>
</dbReference>
<keyword evidence="7" id="KW-1185">Reference proteome</keyword>
<feature type="domain" description="Carrier" evidence="5">
    <location>
        <begin position="759"/>
        <end position="836"/>
    </location>
</feature>
<keyword evidence="2" id="KW-0597">Phosphoprotein</keyword>
<keyword evidence="4" id="KW-0472">Membrane</keyword>
<dbReference type="InterPro" id="IPR045851">
    <property type="entry name" value="AMP-bd_C_sf"/>
</dbReference>
<proteinExistence type="predicted"/>
<feature type="transmembrane region" description="Helical" evidence="4">
    <location>
        <begin position="1160"/>
        <end position="1181"/>
    </location>
</feature>
<evidence type="ECO:0000313" key="6">
    <source>
        <dbReference type="EMBL" id="KAF2179605.1"/>
    </source>
</evidence>
<gene>
    <name evidence="6" type="ORF">K469DRAFT_798811</name>
</gene>
<dbReference type="PANTHER" id="PTHR43201:SF10">
    <property type="entry name" value="CARRIER DOMAIN-CONTAINING PROTEIN"/>
    <property type="match status" value="1"/>
</dbReference>
<feature type="transmembrane region" description="Helical" evidence="4">
    <location>
        <begin position="1472"/>
        <end position="1496"/>
    </location>
</feature>
<evidence type="ECO:0000259" key="5">
    <source>
        <dbReference type="PROSITE" id="PS50075"/>
    </source>
</evidence>
<feature type="compositionally biased region" description="Basic and acidic residues" evidence="3">
    <location>
        <begin position="1375"/>
        <end position="1392"/>
    </location>
</feature>
<dbReference type="InterPro" id="IPR020806">
    <property type="entry name" value="PKS_PP-bd"/>
</dbReference>
<feature type="transmembrane region" description="Helical" evidence="4">
    <location>
        <begin position="1416"/>
        <end position="1439"/>
    </location>
</feature>
<dbReference type="GO" id="GO:0006631">
    <property type="term" value="P:fatty acid metabolic process"/>
    <property type="evidence" value="ECO:0007669"/>
    <property type="project" value="TreeGrafter"/>
</dbReference>
<dbReference type="InterPro" id="IPR000873">
    <property type="entry name" value="AMP-dep_synth/lig_dom"/>
</dbReference>
<dbReference type="SMART" id="SM00823">
    <property type="entry name" value="PKS_PP"/>
    <property type="match status" value="1"/>
</dbReference>
<dbReference type="Gene3D" id="3.30.300.30">
    <property type="match status" value="1"/>
</dbReference>
<dbReference type="GO" id="GO:0031956">
    <property type="term" value="F:medium-chain fatty acid-CoA ligase activity"/>
    <property type="evidence" value="ECO:0007669"/>
    <property type="project" value="TreeGrafter"/>
</dbReference>
<dbReference type="InterPro" id="IPR042099">
    <property type="entry name" value="ANL_N_sf"/>
</dbReference>
<keyword evidence="1" id="KW-0596">Phosphopantetheine</keyword>
<dbReference type="OrthoDB" id="3633556at2759"/>
<dbReference type="Gene3D" id="2.160.10.10">
    <property type="entry name" value="Hexapeptide repeat proteins"/>
    <property type="match status" value="2"/>
</dbReference>
<dbReference type="Proteomes" id="UP000800200">
    <property type="component" value="Unassembled WGS sequence"/>
</dbReference>
<evidence type="ECO:0000256" key="1">
    <source>
        <dbReference type="ARBA" id="ARBA00022450"/>
    </source>
</evidence>
<feature type="transmembrane region" description="Helical" evidence="4">
    <location>
        <begin position="869"/>
        <end position="893"/>
    </location>
</feature>
<dbReference type="InterPro" id="IPR011004">
    <property type="entry name" value="Trimer_LpxA-like_sf"/>
</dbReference>
<keyword evidence="4" id="KW-0812">Transmembrane</keyword>
<evidence type="ECO:0000256" key="2">
    <source>
        <dbReference type="ARBA" id="ARBA00022553"/>
    </source>
</evidence>
<sequence length="1669" mass="183170">MTPSSRSLNSVLDRDVSSFISQELKLLRERSSSDVKALDELSTLLDNYKGPWPVFDLIVCFQLLWKALPEEAKSGDGTYRDSIERVSAKIKATYCSLTELLIPIAETPAILDSLDAKRALTHSNVYQFVQNFNLGLSCPAHGKPRVVVALPNGPIMGLACLAVTTYYTMAPMTPNSGAEQFRSDVERVQATAVLVTAADTEKLKLKNASWIVEARISVFIVDPREDMTFDVSLAMDLQDHTDSPQQHLAPPKPNSAEDIAMILFTSGTSGTKKLVPITTHTLVAGVGFVIESWGLTQEDCCLNMMPLHHIGGITRNLFAPIMAGGSTICASSFDPNLFWDLVEGDHRPTWYYASPTMHSAVILEAENRPDARSRSRIRLVCNAAGGLLPTLATQLRDTFVNCTVLPSYGMTECMPVATPPLTYCLDRPGTSGISVGPEISIRGSDNTVVAAGVTGNVCVRGLPIFPGYLLKDNIIDKSVFTEEGWFVTGDIGYLDEDGFLYITGRSKEVINRGGEIISPFEVEEAILCVSNDPNSVISGRVSEALAFSMPHDVLQEVVGAVIVTPPETPRPGLKQLQEALRNSLHQSKWPVVVVYMTSLPKARNKVLRIKLSERLDMAPVTDGMDAASRYYEAVCPSPETDLSVMIPKRRCSIDFGVVRSKIKESLDENTNVFVRRNESDGLPQAILFKRRGVVDGDAATRKQAALVLESRLREQLHGYLVPSSIQFVNEPMPLLPDGRVNERVIENLLKTQNNHNSVEYAGSVQRDIMNIFASVLSCSPHDVDGKTDFFAAGGDSLGAGRLLSMLRKHFKIRLAGGTLFASPSVEALASIVERALTEQHQASVGGNVTEKQQEDLPGCTEEHSSTNPFVLFLHALPIAVFYPLRLALWWTLFLHTMAETSTRFPLSRLLEGRLLHLLLVVAGCSVAVAIIAPIVGIMFKWIVIGRYREGMYPMWASYHNRWWITEKSLQVCGKIFQGIFDYSGWSRTLYYRLLGAKIGRNVVIDATAQLGEYDLISIGDNAIIDRHCICRPFAAERNASMLLSRIHIGQNCTVGLSSIIAPGACLPEDTCIGPNSSSWEMDDASECNRDLVSAKVPQPHWILRLLVIEPVAIIAWLASRAPWLAGLIGIVHRYPEQIHGDMEKSVAIWYTTPTRIGYHYLARIGGAALGPIVLFQFVLLVKRIMDCRWICGPVQPSLPARKRGQLQKLRMALLQRLVPEGDLGKVAELVGSHYEIVSMLVRALGGRVGKRVYWPGVGPSMQDFELLDIGNDVVFGSRAHLVTSDGIGSDGITISDGCMVADRVVVQPGTMIGKRTVLGSGALTKRNVYYPPDTVWIGSKGGDSICLTAAESAIPSASKRKAPLITNSSVSSISHRYEDEDRKKHPDNKEGTTDGDSSCATSTPFGRAFYQGKADYHVLGLTTIVCYSLVVTIFVSIYWNTSTILGVKLIARALHAGLSAFRPGSWFRPFSIYALMAANIAVIGTIQAILALGFVVGTKWLLLGRRSPGSYDWDKSSYCQRWQIFLTIERLRRRCYGGVGIFGLLAGTHYMVLFYRALGARIGRDCALIANGRPSLLFTEPDLLTLGNRVVVDDASLVSHLNSRGYFKMHELHVGDRGVLRTGSRMLAGAQMAENACLLEHTLVMSGDCVEAGAMYQGWPGTLFEKKRI</sequence>
<organism evidence="6 7">
    <name type="scientific">Zopfia rhizophila CBS 207.26</name>
    <dbReference type="NCBI Taxonomy" id="1314779"/>
    <lineage>
        <taxon>Eukaryota</taxon>
        <taxon>Fungi</taxon>
        <taxon>Dikarya</taxon>
        <taxon>Ascomycota</taxon>
        <taxon>Pezizomycotina</taxon>
        <taxon>Dothideomycetes</taxon>
        <taxon>Dothideomycetes incertae sedis</taxon>
        <taxon>Zopfiaceae</taxon>
        <taxon>Zopfia</taxon>
    </lineage>
</organism>
<evidence type="ECO:0000313" key="7">
    <source>
        <dbReference type="Proteomes" id="UP000800200"/>
    </source>
</evidence>
<dbReference type="Pfam" id="PF00550">
    <property type="entry name" value="PP-binding"/>
    <property type="match status" value="1"/>
</dbReference>
<dbReference type="Pfam" id="PF00501">
    <property type="entry name" value="AMP-binding"/>
    <property type="match status" value="1"/>
</dbReference>
<evidence type="ECO:0000256" key="3">
    <source>
        <dbReference type="SAM" id="MobiDB-lite"/>
    </source>
</evidence>
<dbReference type="GO" id="GO:0031177">
    <property type="term" value="F:phosphopantetheine binding"/>
    <property type="evidence" value="ECO:0007669"/>
    <property type="project" value="InterPro"/>
</dbReference>
<name>A0A6A6DKG2_9PEZI</name>
<dbReference type="Gene3D" id="3.40.50.12780">
    <property type="entry name" value="N-terminal domain of ligase-like"/>
    <property type="match status" value="1"/>
</dbReference>
<keyword evidence="4" id="KW-1133">Transmembrane helix</keyword>
<accession>A0A6A6DKG2</accession>
<feature type="region of interest" description="Disordered" evidence="3">
    <location>
        <begin position="1372"/>
        <end position="1398"/>
    </location>
</feature>
<dbReference type="SUPFAM" id="SSF51161">
    <property type="entry name" value="Trimeric LpxA-like enzymes"/>
    <property type="match status" value="3"/>
</dbReference>
<dbReference type="SUPFAM" id="SSF47336">
    <property type="entry name" value="ACP-like"/>
    <property type="match status" value="1"/>
</dbReference>
<dbReference type="InterPro" id="IPR036736">
    <property type="entry name" value="ACP-like_sf"/>
</dbReference>
<dbReference type="InterPro" id="IPR009081">
    <property type="entry name" value="PP-bd_ACP"/>
</dbReference>
<evidence type="ECO:0000256" key="4">
    <source>
        <dbReference type="SAM" id="Phobius"/>
    </source>
</evidence>
<dbReference type="Gene3D" id="1.10.1200.10">
    <property type="entry name" value="ACP-like"/>
    <property type="match status" value="1"/>
</dbReference>
<reference evidence="6" key="1">
    <citation type="journal article" date="2020" name="Stud. Mycol.">
        <title>101 Dothideomycetes genomes: a test case for predicting lifestyles and emergence of pathogens.</title>
        <authorList>
            <person name="Haridas S."/>
            <person name="Albert R."/>
            <person name="Binder M."/>
            <person name="Bloem J."/>
            <person name="Labutti K."/>
            <person name="Salamov A."/>
            <person name="Andreopoulos B."/>
            <person name="Baker S."/>
            <person name="Barry K."/>
            <person name="Bills G."/>
            <person name="Bluhm B."/>
            <person name="Cannon C."/>
            <person name="Castanera R."/>
            <person name="Culley D."/>
            <person name="Daum C."/>
            <person name="Ezra D."/>
            <person name="Gonzalez J."/>
            <person name="Henrissat B."/>
            <person name="Kuo A."/>
            <person name="Liang C."/>
            <person name="Lipzen A."/>
            <person name="Lutzoni F."/>
            <person name="Magnuson J."/>
            <person name="Mondo S."/>
            <person name="Nolan M."/>
            <person name="Ohm R."/>
            <person name="Pangilinan J."/>
            <person name="Park H.-J."/>
            <person name="Ramirez L."/>
            <person name="Alfaro M."/>
            <person name="Sun H."/>
            <person name="Tritt A."/>
            <person name="Yoshinaga Y."/>
            <person name="Zwiers L.-H."/>
            <person name="Turgeon B."/>
            <person name="Goodwin S."/>
            <person name="Spatafora J."/>
            <person name="Crous P."/>
            <person name="Grigoriev I."/>
        </authorList>
    </citation>
    <scope>NUCLEOTIDE SEQUENCE</scope>
    <source>
        <strain evidence="6">CBS 207.26</strain>
    </source>
</reference>
<protein>
    <recommendedName>
        <fullName evidence="5">Carrier domain-containing protein</fullName>
    </recommendedName>
</protein>